<evidence type="ECO:0000259" key="3">
    <source>
        <dbReference type="PROSITE" id="PS50075"/>
    </source>
</evidence>
<dbReference type="InterPro" id="IPR000873">
    <property type="entry name" value="AMP-dep_synth/lig_dom"/>
</dbReference>
<protein>
    <submittedName>
        <fullName evidence="4">AMP-binding protein</fullName>
    </submittedName>
</protein>
<gene>
    <name evidence="4" type="ORF">OMP39_01575</name>
</gene>
<sequence length="639" mass="67676">MHPTASPTQALPAARPGADAAGLLSLVEATLRELRPGAAELPPVTLASRLDQDLRLDSRARMELLQRVERAFGVALHEDALGAAETVADLLRAVERGHPLGSAVARPPPPAPSPGTWAGTPQTASTLLEVLAWHVREHADRVQVAVLEEGDERPITYGALAADAAAVAAGLQSLGVAPRETVAIMLPTCPEYFGTYLGILMAGAIPVPIYPPGRPSQIEEHVLRHGALLDNARAVALVTVPQARMVARLLQARVAGLRAVVTPQQLAARGGVPAPAAVAGEDVAFIQYTSGSTGSPKGVVLSHANLLANIRAMAQAIEASPRDVFVSWLPLYHDMGLIGAWLGSLYVGMSLVVMSPLAFLARPLHWLQTLQRWGGTLSAAPNFAYELCLRRIDDAALADLDLRSVRALFNGAEAVSAATVRRFSERFATCGLRAEAMAPVYGLAEASVGLLFPPLGRAAPVDALQREPFSLEGRALPAAADDPNALRFVGCGRPLAGHEVRIVDSQGRELGERVEGRLEFRGPSATRGYFRDPQKTAQLFHDGWLDTGDRAYAAAGDIYITGRVKDIVIRGGRNLYPEEIEDAVGRVEGIRRGCVAVFGSPDAATGTERLVVLAEARPGAAAGRSGDAGRDRHHRRTAG</sequence>
<evidence type="ECO:0000256" key="2">
    <source>
        <dbReference type="SAM" id="MobiDB-lite"/>
    </source>
</evidence>
<dbReference type="PROSITE" id="PS50075">
    <property type="entry name" value="CARRIER"/>
    <property type="match status" value="1"/>
</dbReference>
<dbReference type="Proteomes" id="UP001163266">
    <property type="component" value="Chromosome"/>
</dbReference>
<dbReference type="SUPFAM" id="SSF47336">
    <property type="entry name" value="ACP-like"/>
    <property type="match status" value="1"/>
</dbReference>
<dbReference type="PANTHER" id="PTHR22754:SF32">
    <property type="entry name" value="DISCO-INTERACTING PROTEIN 2"/>
    <property type="match status" value="1"/>
</dbReference>
<reference evidence="4" key="1">
    <citation type="submission" date="2022-10" db="EMBL/GenBank/DDBJ databases">
        <title>Complete genome sequence of Schlegelella aquatica LMG 23380.</title>
        <authorList>
            <person name="Musilova J."/>
            <person name="Kourilova X."/>
            <person name="Bezdicek M."/>
            <person name="Hermankova K."/>
            <person name="Obruca S."/>
            <person name="Sedlar K."/>
        </authorList>
    </citation>
    <scope>NUCLEOTIDE SEQUENCE</scope>
    <source>
        <strain evidence="4">LMG 23380</strain>
    </source>
</reference>
<dbReference type="PANTHER" id="PTHR22754">
    <property type="entry name" value="DISCO-INTERACTING PROTEIN 2 DIP2 -RELATED"/>
    <property type="match status" value="1"/>
</dbReference>
<evidence type="ECO:0000313" key="5">
    <source>
        <dbReference type="Proteomes" id="UP001163266"/>
    </source>
</evidence>
<dbReference type="Gene3D" id="1.10.1200.10">
    <property type="entry name" value="ACP-like"/>
    <property type="match status" value="1"/>
</dbReference>
<feature type="domain" description="Carrier" evidence="3">
    <location>
        <begin position="22"/>
        <end position="98"/>
    </location>
</feature>
<comment type="similarity">
    <text evidence="1">Belongs to the ATP-dependent AMP-binding enzyme family.</text>
</comment>
<name>A0ABY6MTG3_9BURK</name>
<dbReference type="EMBL" id="CP110257">
    <property type="protein sequence ID" value="UZD55313.1"/>
    <property type="molecule type" value="Genomic_DNA"/>
</dbReference>
<feature type="region of interest" description="Disordered" evidence="2">
    <location>
        <begin position="100"/>
        <end position="120"/>
    </location>
</feature>
<dbReference type="InterPro" id="IPR009081">
    <property type="entry name" value="PP-bd_ACP"/>
</dbReference>
<dbReference type="InterPro" id="IPR045851">
    <property type="entry name" value="AMP-bd_C_sf"/>
</dbReference>
<dbReference type="Gene3D" id="3.30.300.30">
    <property type="match status" value="1"/>
</dbReference>
<dbReference type="InterPro" id="IPR036736">
    <property type="entry name" value="ACP-like_sf"/>
</dbReference>
<dbReference type="InterPro" id="IPR042099">
    <property type="entry name" value="ANL_N_sf"/>
</dbReference>
<proteinExistence type="inferred from homology"/>
<evidence type="ECO:0000256" key="1">
    <source>
        <dbReference type="ARBA" id="ARBA00006432"/>
    </source>
</evidence>
<dbReference type="InterPro" id="IPR020845">
    <property type="entry name" value="AMP-binding_CS"/>
</dbReference>
<dbReference type="Pfam" id="PF00501">
    <property type="entry name" value="AMP-binding"/>
    <property type="match status" value="1"/>
</dbReference>
<evidence type="ECO:0000313" key="4">
    <source>
        <dbReference type="EMBL" id="UZD55313.1"/>
    </source>
</evidence>
<accession>A0ABY6MTG3</accession>
<keyword evidence="5" id="KW-1185">Reference proteome</keyword>
<dbReference type="PROSITE" id="PS00455">
    <property type="entry name" value="AMP_BINDING"/>
    <property type="match status" value="1"/>
</dbReference>
<dbReference type="Pfam" id="PF00550">
    <property type="entry name" value="PP-binding"/>
    <property type="match status" value="1"/>
</dbReference>
<dbReference type="Gene3D" id="3.40.50.12780">
    <property type="entry name" value="N-terminal domain of ligase-like"/>
    <property type="match status" value="1"/>
</dbReference>
<dbReference type="RefSeq" id="WP_264893068.1">
    <property type="nucleotide sequence ID" value="NZ_CP110257.1"/>
</dbReference>
<dbReference type="SUPFAM" id="SSF56801">
    <property type="entry name" value="Acetyl-CoA synthetase-like"/>
    <property type="match status" value="1"/>
</dbReference>
<organism evidence="4 5">
    <name type="scientific">Caldimonas aquatica</name>
    <dbReference type="NCBI Taxonomy" id="376175"/>
    <lineage>
        <taxon>Bacteria</taxon>
        <taxon>Pseudomonadati</taxon>
        <taxon>Pseudomonadota</taxon>
        <taxon>Betaproteobacteria</taxon>
        <taxon>Burkholderiales</taxon>
        <taxon>Sphaerotilaceae</taxon>
        <taxon>Caldimonas</taxon>
    </lineage>
</organism>